<dbReference type="SUPFAM" id="SSF48264">
    <property type="entry name" value="Cytochrome P450"/>
    <property type="match status" value="1"/>
</dbReference>
<reference evidence="8 9" key="1">
    <citation type="submission" date="2020-02" db="EMBL/GenBank/DDBJ databases">
        <title>Whole-genome analyses of novel actinobacteria.</title>
        <authorList>
            <person name="Sahin N."/>
        </authorList>
    </citation>
    <scope>NUCLEOTIDE SEQUENCE [LARGE SCALE GENOMIC DNA]</scope>
    <source>
        <strain evidence="8 9">A7024</strain>
    </source>
</reference>
<dbReference type="GO" id="GO:0016705">
    <property type="term" value="F:oxidoreductase activity, acting on paired donors, with incorporation or reduction of molecular oxygen"/>
    <property type="evidence" value="ECO:0007669"/>
    <property type="project" value="InterPro"/>
</dbReference>
<dbReference type="PANTHER" id="PTHR46696:SF6">
    <property type="entry name" value="P450, PUTATIVE (EUROFUNG)-RELATED"/>
    <property type="match status" value="1"/>
</dbReference>
<evidence type="ECO:0000256" key="6">
    <source>
        <dbReference type="ARBA" id="ARBA00023033"/>
    </source>
</evidence>
<keyword evidence="5 7" id="KW-0408">Iron</keyword>
<dbReference type="PANTHER" id="PTHR46696">
    <property type="entry name" value="P450, PUTATIVE (EUROFUNG)-RELATED"/>
    <property type="match status" value="1"/>
</dbReference>
<comment type="caution">
    <text evidence="8">The sequence shown here is derived from an EMBL/GenBank/DDBJ whole genome shotgun (WGS) entry which is preliminary data.</text>
</comment>
<dbReference type="Gene3D" id="1.10.630.10">
    <property type="entry name" value="Cytochrome P450"/>
    <property type="match status" value="1"/>
</dbReference>
<evidence type="ECO:0000256" key="1">
    <source>
        <dbReference type="ARBA" id="ARBA00010617"/>
    </source>
</evidence>
<dbReference type="GO" id="GO:0004497">
    <property type="term" value="F:monooxygenase activity"/>
    <property type="evidence" value="ECO:0007669"/>
    <property type="project" value="UniProtKB-KW"/>
</dbReference>
<dbReference type="InterPro" id="IPR002397">
    <property type="entry name" value="Cyt_P450_B"/>
</dbReference>
<dbReference type="InterPro" id="IPR017972">
    <property type="entry name" value="Cyt_P450_CS"/>
</dbReference>
<evidence type="ECO:0000313" key="9">
    <source>
        <dbReference type="Proteomes" id="UP000481583"/>
    </source>
</evidence>
<dbReference type="CDD" id="cd11031">
    <property type="entry name" value="Cyp158A-like"/>
    <property type="match status" value="1"/>
</dbReference>
<gene>
    <name evidence="8" type="ORF">G5C51_35255</name>
</gene>
<organism evidence="8 9">
    <name type="scientific">Streptomyces coryli</name>
    <dbReference type="NCBI Taxonomy" id="1128680"/>
    <lineage>
        <taxon>Bacteria</taxon>
        <taxon>Bacillati</taxon>
        <taxon>Actinomycetota</taxon>
        <taxon>Actinomycetes</taxon>
        <taxon>Kitasatosporales</taxon>
        <taxon>Streptomycetaceae</taxon>
        <taxon>Streptomyces</taxon>
    </lineage>
</organism>
<evidence type="ECO:0000256" key="2">
    <source>
        <dbReference type="ARBA" id="ARBA00022617"/>
    </source>
</evidence>
<keyword evidence="3 7" id="KW-0479">Metal-binding</keyword>
<keyword evidence="9" id="KW-1185">Reference proteome</keyword>
<keyword evidence="2 7" id="KW-0349">Heme</keyword>
<dbReference type="RefSeq" id="WP_165243788.1">
    <property type="nucleotide sequence ID" value="NZ_JAAKZV010000261.1"/>
</dbReference>
<evidence type="ECO:0000256" key="4">
    <source>
        <dbReference type="ARBA" id="ARBA00023002"/>
    </source>
</evidence>
<dbReference type="PRINTS" id="PR00385">
    <property type="entry name" value="P450"/>
</dbReference>
<dbReference type="AlphaFoldDB" id="A0A6G4UAH4"/>
<dbReference type="InterPro" id="IPR036396">
    <property type="entry name" value="Cyt_P450_sf"/>
</dbReference>
<dbReference type="PRINTS" id="PR00359">
    <property type="entry name" value="BP450"/>
</dbReference>
<keyword evidence="6 7" id="KW-0503">Monooxygenase</keyword>
<evidence type="ECO:0000256" key="7">
    <source>
        <dbReference type="RuleBase" id="RU000461"/>
    </source>
</evidence>
<evidence type="ECO:0000256" key="5">
    <source>
        <dbReference type="ARBA" id="ARBA00023004"/>
    </source>
</evidence>
<dbReference type="EMBL" id="JAAKZV010000261">
    <property type="protein sequence ID" value="NGN69133.1"/>
    <property type="molecule type" value="Genomic_DNA"/>
</dbReference>
<evidence type="ECO:0000256" key="3">
    <source>
        <dbReference type="ARBA" id="ARBA00022723"/>
    </source>
</evidence>
<dbReference type="Pfam" id="PF00067">
    <property type="entry name" value="p450"/>
    <property type="match status" value="1"/>
</dbReference>
<accession>A0A6G4UAH4</accession>
<dbReference type="PROSITE" id="PS00086">
    <property type="entry name" value="CYTOCHROME_P450"/>
    <property type="match status" value="1"/>
</dbReference>
<keyword evidence="4 7" id="KW-0560">Oxidoreductase</keyword>
<protein>
    <submittedName>
        <fullName evidence="8">Cytochrome P450</fullName>
    </submittedName>
</protein>
<sequence>MTQERSKGVYVYPFAAGEHGSAPPVYEEMRGRCPMAEARLPSGDQVLMVTSYDDVRQVLSDPRFSRGLLLEPGAPRILAEGGDFGGHPEDLVNMDPPEHTRLRRILQPAFTVRRAEKWRGHIRGIAEELIDGVVAAGPPADLLDAFAFPLPVRVICRVLGVPADDVEQLRAWSDTMLSVTPAGGEERERSAVEFGTYVYGLVEAHRKQPVADPLGLPELPDLPDLLHDLIDAHDEGDRLSEMELIRTVCGLIVAGHETTANSIARGILTLLRHPEQLAALRADSGLLPGAVEEILRAEIPGHYGLLRMAREDVELPSGGVVPKGRGVLPSMAAANLDPAHFADPSALDIRRADSRHLAFGHGTHFCLGANLARVELQEALRAFLARLPDPALTVDPAELTWGTDSRVCRVSEVPVTWGR</sequence>
<comment type="similarity">
    <text evidence="1 7">Belongs to the cytochrome P450 family.</text>
</comment>
<dbReference type="GO" id="GO:0020037">
    <property type="term" value="F:heme binding"/>
    <property type="evidence" value="ECO:0007669"/>
    <property type="project" value="InterPro"/>
</dbReference>
<dbReference type="GO" id="GO:0005506">
    <property type="term" value="F:iron ion binding"/>
    <property type="evidence" value="ECO:0007669"/>
    <property type="project" value="InterPro"/>
</dbReference>
<dbReference type="FunFam" id="1.10.630.10:FF:000018">
    <property type="entry name" value="Cytochrome P450 monooxygenase"/>
    <property type="match status" value="1"/>
</dbReference>
<dbReference type="InterPro" id="IPR001128">
    <property type="entry name" value="Cyt_P450"/>
</dbReference>
<name>A0A6G4UAH4_9ACTN</name>
<dbReference type="Proteomes" id="UP000481583">
    <property type="component" value="Unassembled WGS sequence"/>
</dbReference>
<proteinExistence type="inferred from homology"/>
<evidence type="ECO:0000313" key="8">
    <source>
        <dbReference type="EMBL" id="NGN69133.1"/>
    </source>
</evidence>